<proteinExistence type="predicted"/>
<feature type="region of interest" description="Disordered" evidence="1">
    <location>
        <begin position="465"/>
        <end position="491"/>
    </location>
</feature>
<reference evidence="2 3" key="1">
    <citation type="journal article" date="2024" name="Front Chem Biol">
        <title>Unveiling the potential of Daldinia eschscholtzii MFLUCC 19-0629 through bioactivity and bioinformatics studies for enhanced sustainable agriculture production.</title>
        <authorList>
            <person name="Brooks S."/>
            <person name="Weaver J.A."/>
            <person name="Klomchit A."/>
            <person name="Alharthi S.A."/>
            <person name="Onlamun T."/>
            <person name="Nurani R."/>
            <person name="Vong T.K."/>
            <person name="Alberti F."/>
            <person name="Greco C."/>
        </authorList>
    </citation>
    <scope>NUCLEOTIDE SEQUENCE [LARGE SCALE GENOMIC DNA]</scope>
    <source>
        <strain evidence="2">MFLUCC 19-0629</strain>
    </source>
</reference>
<accession>A0AAX6MEF2</accession>
<dbReference type="Gene3D" id="2.40.10.10">
    <property type="entry name" value="Trypsin-like serine proteases"/>
    <property type="match status" value="2"/>
</dbReference>
<dbReference type="InterPro" id="IPR043504">
    <property type="entry name" value="Peptidase_S1_PA_chymotrypsin"/>
</dbReference>
<dbReference type="EMBL" id="JBANMG010000008">
    <property type="protein sequence ID" value="KAK6950552.1"/>
    <property type="molecule type" value="Genomic_DNA"/>
</dbReference>
<gene>
    <name evidence="2" type="ORF">Daesc_008880</name>
</gene>
<name>A0AAX6MEF2_9PEZI</name>
<protein>
    <submittedName>
        <fullName evidence="2">Uncharacterized protein</fullName>
    </submittedName>
</protein>
<sequence length="491" mass="54477">MTKQNVSRARRMVIASHVRDLLPNNHHSLVTFVFSVGEVNRLVWSRGLSKDMADEVCLPRNPFCYTIPCMGDSIGAISEDGDEVTATLGPCMTINGGNFWLVNFHPFVEVSKGTQPVPIEHPSPADRTRCLSESHEALSSSNLNFFIGDLTATSGFDLKTTRVSHDLYWEEFDVEPPLVVTDWALVSTKYQQANMLRRFPTTNQKQETPITSMGPIIPGAAVYSAGRTSGFQRGQVCDIPAYVDGVGNGTGKASREWYVEEPHPYDDEEAWIRGGIGVEGDSGAAIIDSETNTMIGQLWGRNKYYGPGPRQTFFTPIYDILDDIRERCGEERRPQMPIYRDEAECWPVYPVCTQCFNLREYLESRRSSRESLISMIGANDARAGDIDNEVTSVSELATPRDASNLVRHVGLEATSPSFSGMVSPVPIHAFDPVSQALSPSHSELRSPYAHFLKDDDLYERCPDTNGSTTSILPTPMARINSQPPSKKRKVA</sequence>
<comment type="caution">
    <text evidence="2">The sequence shown here is derived from an EMBL/GenBank/DDBJ whole genome shotgun (WGS) entry which is preliminary data.</text>
</comment>
<keyword evidence="3" id="KW-1185">Reference proteome</keyword>
<evidence type="ECO:0000313" key="3">
    <source>
        <dbReference type="Proteomes" id="UP001369815"/>
    </source>
</evidence>
<dbReference type="AlphaFoldDB" id="A0AAX6MEF2"/>
<organism evidence="2 3">
    <name type="scientific">Daldinia eschscholtzii</name>
    <dbReference type="NCBI Taxonomy" id="292717"/>
    <lineage>
        <taxon>Eukaryota</taxon>
        <taxon>Fungi</taxon>
        <taxon>Dikarya</taxon>
        <taxon>Ascomycota</taxon>
        <taxon>Pezizomycotina</taxon>
        <taxon>Sordariomycetes</taxon>
        <taxon>Xylariomycetidae</taxon>
        <taxon>Xylariales</taxon>
        <taxon>Hypoxylaceae</taxon>
        <taxon>Daldinia</taxon>
    </lineage>
</organism>
<evidence type="ECO:0000256" key="1">
    <source>
        <dbReference type="SAM" id="MobiDB-lite"/>
    </source>
</evidence>
<evidence type="ECO:0000313" key="2">
    <source>
        <dbReference type="EMBL" id="KAK6950552.1"/>
    </source>
</evidence>
<dbReference type="Proteomes" id="UP001369815">
    <property type="component" value="Unassembled WGS sequence"/>
</dbReference>